<keyword evidence="2" id="KW-1185">Reference proteome</keyword>
<reference evidence="1 2" key="1">
    <citation type="submission" date="2018-04" db="EMBL/GenBank/DDBJ databases">
        <title>Genomic Encyclopedia of Archaeal and Bacterial Type Strains, Phase II (KMG-II): from individual species to whole genera.</title>
        <authorList>
            <person name="Goeker M."/>
        </authorList>
    </citation>
    <scope>NUCLEOTIDE SEQUENCE [LARGE SCALE GENOMIC DNA]</scope>
    <source>
        <strain evidence="1 2">DSM 100977</strain>
    </source>
</reference>
<accession>A0A2T6BI96</accession>
<dbReference type="Proteomes" id="UP000243978">
    <property type="component" value="Unassembled WGS sequence"/>
</dbReference>
<gene>
    <name evidence="1" type="ORF">C8N43_0425</name>
</gene>
<sequence>MLPLVSGEDSMARFLCVIAIWLGLADVALAENPFLKSGWPKTDFSKTTVDLSEIRSGGPGKDGIPAVDDPTFVRVGTENRLGAREPVLTVELAGQTPRAYPIRYFMVHEIVNDVIGGVPVAVTFCPLCNSGVVFDRRVGGRVLSFGVSGNLRHSDMVMYDRQTESWWQQAVGEGIVGAYAGRSLKTLPSWMESWEAFKTRNPDGLVLNAPRPGFPYGSNPYVRYDSAARPFLYDGTPPPHGIDPMARVIRVGARAWPMERLRREKKIAEHGVVLSWAGEQASALDSRQIARGRSVGAVRVQDGQGRDLVHDVMFAFAYHAFYPGGAWALK</sequence>
<dbReference type="InterPro" id="IPR021516">
    <property type="entry name" value="DUF3179"/>
</dbReference>
<proteinExistence type="predicted"/>
<evidence type="ECO:0000313" key="2">
    <source>
        <dbReference type="Proteomes" id="UP000243978"/>
    </source>
</evidence>
<protein>
    <submittedName>
        <fullName evidence="1">Uncharacterized protein DUF3179</fullName>
    </submittedName>
</protein>
<dbReference type="AlphaFoldDB" id="A0A2T6BI96"/>
<dbReference type="Pfam" id="PF11376">
    <property type="entry name" value="DUF3179"/>
    <property type="match status" value="1"/>
</dbReference>
<dbReference type="EMBL" id="QBKS01000001">
    <property type="protein sequence ID" value="PTX55779.1"/>
    <property type="molecule type" value="Genomic_DNA"/>
</dbReference>
<name>A0A2T6BI96_9RHOB</name>
<comment type="caution">
    <text evidence="1">The sequence shown here is derived from an EMBL/GenBank/DDBJ whole genome shotgun (WGS) entry which is preliminary data.</text>
</comment>
<evidence type="ECO:0000313" key="1">
    <source>
        <dbReference type="EMBL" id="PTX55779.1"/>
    </source>
</evidence>
<organism evidence="1 2">
    <name type="scientific">Litoreibacter ponti</name>
    <dbReference type="NCBI Taxonomy" id="1510457"/>
    <lineage>
        <taxon>Bacteria</taxon>
        <taxon>Pseudomonadati</taxon>
        <taxon>Pseudomonadota</taxon>
        <taxon>Alphaproteobacteria</taxon>
        <taxon>Rhodobacterales</taxon>
        <taxon>Roseobacteraceae</taxon>
        <taxon>Litoreibacter</taxon>
    </lineage>
</organism>